<dbReference type="AlphaFoldDB" id="A0A0D6L3R2"/>
<evidence type="ECO:0000256" key="1">
    <source>
        <dbReference type="ARBA" id="ARBA00022598"/>
    </source>
</evidence>
<evidence type="ECO:0000259" key="4">
    <source>
        <dbReference type="Pfam" id="PF00501"/>
    </source>
</evidence>
<dbReference type="Pfam" id="PF00501">
    <property type="entry name" value="AMP-binding"/>
    <property type="match status" value="1"/>
</dbReference>
<keyword evidence="1" id="KW-0436">Ligase</keyword>
<accession>A0A0D6L3R2</accession>
<dbReference type="GO" id="GO:0005783">
    <property type="term" value="C:endoplasmic reticulum"/>
    <property type="evidence" value="ECO:0007669"/>
    <property type="project" value="TreeGrafter"/>
</dbReference>
<evidence type="ECO:0000256" key="3">
    <source>
        <dbReference type="ARBA" id="ARBA00026121"/>
    </source>
</evidence>
<dbReference type="PANTHER" id="PTHR43272">
    <property type="entry name" value="LONG-CHAIN-FATTY-ACID--COA LIGASE"/>
    <property type="match status" value="1"/>
</dbReference>
<dbReference type="SUPFAM" id="SSF56801">
    <property type="entry name" value="Acetyl-CoA synthetase-like"/>
    <property type="match status" value="1"/>
</dbReference>
<keyword evidence="2" id="KW-0443">Lipid metabolism</keyword>
<dbReference type="InterPro" id="IPR042099">
    <property type="entry name" value="ANL_N_sf"/>
</dbReference>
<protein>
    <recommendedName>
        <fullName evidence="3">long-chain-fatty-acid--CoA ligase</fullName>
        <ecNumber evidence="3">6.2.1.3</ecNumber>
    </recommendedName>
</protein>
<feature type="domain" description="AMP-dependent synthetase/ligase" evidence="4">
    <location>
        <begin position="1"/>
        <end position="31"/>
    </location>
</feature>
<sequence length="136" mass="14956">MALIMYTSGTTGAPKGVILLQKNIVAAICGQGHGVGIINPLTLHDRASKIKPGTYGDCHALRPTLMAAVPAIMDRIFKAVSEEVAASPRIMQELFKLNYERKRARYQEGYCSPFLDRIIFKKIRRLLGGKLKGVLS</sequence>
<dbReference type="PANTHER" id="PTHR43272:SF108">
    <property type="entry name" value="AMP-BINDING DOMAIN-CONTAINING PROTEIN"/>
    <property type="match status" value="1"/>
</dbReference>
<dbReference type="EC" id="6.2.1.3" evidence="3"/>
<dbReference type="Gene3D" id="3.40.50.12780">
    <property type="entry name" value="N-terminal domain of ligase-like"/>
    <property type="match status" value="1"/>
</dbReference>
<keyword evidence="2" id="KW-0276">Fatty acid metabolism</keyword>
<gene>
    <name evidence="5" type="ORF">ANCCEY_15573</name>
</gene>
<dbReference type="InterPro" id="IPR000873">
    <property type="entry name" value="AMP-dep_synth/lig_dom"/>
</dbReference>
<dbReference type="PROSITE" id="PS00455">
    <property type="entry name" value="AMP_BINDING"/>
    <property type="match status" value="1"/>
</dbReference>
<dbReference type="EMBL" id="KE128879">
    <property type="protein sequence ID" value="EPB65364.1"/>
    <property type="molecule type" value="Genomic_DNA"/>
</dbReference>
<dbReference type="InterPro" id="IPR020845">
    <property type="entry name" value="AMP-binding_CS"/>
</dbReference>
<evidence type="ECO:0000313" key="5">
    <source>
        <dbReference type="EMBL" id="EPB65364.1"/>
    </source>
</evidence>
<dbReference type="GO" id="GO:0004467">
    <property type="term" value="F:long-chain fatty acid-CoA ligase activity"/>
    <property type="evidence" value="ECO:0007669"/>
    <property type="project" value="UniProtKB-EC"/>
</dbReference>
<proteinExistence type="predicted"/>
<keyword evidence="6" id="KW-1185">Reference proteome</keyword>
<dbReference type="GO" id="GO:0005886">
    <property type="term" value="C:plasma membrane"/>
    <property type="evidence" value="ECO:0007669"/>
    <property type="project" value="TreeGrafter"/>
</dbReference>
<dbReference type="GO" id="GO:0005811">
    <property type="term" value="C:lipid droplet"/>
    <property type="evidence" value="ECO:0007669"/>
    <property type="project" value="TreeGrafter"/>
</dbReference>
<name>A0A0D6L3R2_9BILA</name>
<dbReference type="Proteomes" id="UP000054495">
    <property type="component" value="Unassembled WGS sequence"/>
</dbReference>
<evidence type="ECO:0000313" key="6">
    <source>
        <dbReference type="Proteomes" id="UP000054495"/>
    </source>
</evidence>
<evidence type="ECO:0000256" key="2">
    <source>
        <dbReference type="ARBA" id="ARBA00022832"/>
    </source>
</evidence>
<dbReference type="GO" id="GO:0030182">
    <property type="term" value="P:neuron differentiation"/>
    <property type="evidence" value="ECO:0007669"/>
    <property type="project" value="TreeGrafter"/>
</dbReference>
<feature type="non-terminal residue" evidence="5">
    <location>
        <position position="136"/>
    </location>
</feature>
<dbReference type="GO" id="GO:0035336">
    <property type="term" value="P:long-chain fatty-acyl-CoA metabolic process"/>
    <property type="evidence" value="ECO:0007669"/>
    <property type="project" value="TreeGrafter"/>
</dbReference>
<organism evidence="5 6">
    <name type="scientific">Ancylostoma ceylanicum</name>
    <dbReference type="NCBI Taxonomy" id="53326"/>
    <lineage>
        <taxon>Eukaryota</taxon>
        <taxon>Metazoa</taxon>
        <taxon>Ecdysozoa</taxon>
        <taxon>Nematoda</taxon>
        <taxon>Chromadorea</taxon>
        <taxon>Rhabditida</taxon>
        <taxon>Rhabditina</taxon>
        <taxon>Rhabditomorpha</taxon>
        <taxon>Strongyloidea</taxon>
        <taxon>Ancylostomatidae</taxon>
        <taxon>Ancylostomatinae</taxon>
        <taxon>Ancylostoma</taxon>
    </lineage>
</organism>
<reference evidence="5 6" key="1">
    <citation type="submission" date="2013-05" db="EMBL/GenBank/DDBJ databases">
        <title>Draft genome of the parasitic nematode Anyclostoma ceylanicum.</title>
        <authorList>
            <person name="Mitreva M."/>
        </authorList>
    </citation>
    <scope>NUCLEOTIDE SEQUENCE [LARGE SCALE GENOMIC DNA]</scope>
</reference>